<organism evidence="2 3">
    <name type="scientific">Paspalum notatum var. saurae</name>
    <dbReference type="NCBI Taxonomy" id="547442"/>
    <lineage>
        <taxon>Eukaryota</taxon>
        <taxon>Viridiplantae</taxon>
        <taxon>Streptophyta</taxon>
        <taxon>Embryophyta</taxon>
        <taxon>Tracheophyta</taxon>
        <taxon>Spermatophyta</taxon>
        <taxon>Magnoliopsida</taxon>
        <taxon>Liliopsida</taxon>
        <taxon>Poales</taxon>
        <taxon>Poaceae</taxon>
        <taxon>PACMAD clade</taxon>
        <taxon>Panicoideae</taxon>
        <taxon>Andropogonodae</taxon>
        <taxon>Paspaleae</taxon>
        <taxon>Paspalinae</taxon>
        <taxon>Paspalum</taxon>
    </lineage>
</organism>
<evidence type="ECO:0000313" key="2">
    <source>
        <dbReference type="EMBL" id="WVZ91087.1"/>
    </source>
</evidence>
<proteinExistence type="predicted"/>
<gene>
    <name evidence="2" type="ORF">U9M48_037305</name>
</gene>
<keyword evidence="3" id="KW-1185">Reference proteome</keyword>
<reference evidence="2 3" key="1">
    <citation type="submission" date="2024-02" db="EMBL/GenBank/DDBJ databases">
        <title>High-quality chromosome-scale genome assembly of Pensacola bahiagrass (Paspalum notatum Flugge var. saurae).</title>
        <authorList>
            <person name="Vega J.M."/>
            <person name="Podio M."/>
            <person name="Orjuela J."/>
            <person name="Siena L.A."/>
            <person name="Pessino S.C."/>
            <person name="Combes M.C."/>
            <person name="Mariac C."/>
            <person name="Albertini E."/>
            <person name="Pupilli F."/>
            <person name="Ortiz J.P.A."/>
            <person name="Leblanc O."/>
        </authorList>
    </citation>
    <scope>NUCLEOTIDE SEQUENCE [LARGE SCALE GENOMIC DNA]</scope>
    <source>
        <strain evidence="2">R1</strain>
        <tissue evidence="2">Leaf</tissue>
    </source>
</reference>
<evidence type="ECO:0000313" key="3">
    <source>
        <dbReference type="Proteomes" id="UP001341281"/>
    </source>
</evidence>
<accession>A0AAQ3UJ12</accession>
<feature type="region of interest" description="Disordered" evidence="1">
    <location>
        <begin position="66"/>
        <end position="91"/>
    </location>
</feature>
<dbReference type="Proteomes" id="UP001341281">
    <property type="component" value="Chromosome 08"/>
</dbReference>
<dbReference type="AlphaFoldDB" id="A0AAQ3UJ12"/>
<dbReference type="EMBL" id="CP144752">
    <property type="protein sequence ID" value="WVZ91087.1"/>
    <property type="molecule type" value="Genomic_DNA"/>
</dbReference>
<name>A0AAQ3UJ12_PASNO</name>
<protein>
    <submittedName>
        <fullName evidence="2">Uncharacterized protein</fullName>
    </submittedName>
</protein>
<sequence length="160" mass="17977">MDEAKERDLGCAYSRPQAHTSIQGKLTYTDLCMLIYYLYYNNHHAPFDTDEADDAGLHRLMDTDEAMDDADTPTSTPTPSHARRSEAKTEDDNHISLIGDWHARAFILSRMLTPCPGEACTPIGARSPSLFRYTSPSGGSFILMCSTPTKRRERYFHNPG</sequence>
<evidence type="ECO:0000256" key="1">
    <source>
        <dbReference type="SAM" id="MobiDB-lite"/>
    </source>
</evidence>